<keyword evidence="1" id="KW-0472">Membrane</keyword>
<dbReference type="AlphaFoldDB" id="A0AAE3IVP6"/>
<gene>
    <name evidence="2" type="ORF">OEV98_17490</name>
</gene>
<dbReference type="InterPro" id="IPR025426">
    <property type="entry name" value="DUF4305"/>
</dbReference>
<feature type="transmembrane region" description="Helical" evidence="1">
    <location>
        <begin position="33"/>
        <end position="58"/>
    </location>
</feature>
<protein>
    <submittedName>
        <fullName evidence="2">YdiK family protein</fullName>
    </submittedName>
</protein>
<dbReference type="EMBL" id="JAOUSF010000009">
    <property type="protein sequence ID" value="MCU9615322.1"/>
    <property type="molecule type" value="Genomic_DNA"/>
</dbReference>
<dbReference type="Pfam" id="PF14146">
    <property type="entry name" value="DUF4305"/>
    <property type="match status" value="1"/>
</dbReference>
<proteinExistence type="predicted"/>
<evidence type="ECO:0000256" key="1">
    <source>
        <dbReference type="SAM" id="Phobius"/>
    </source>
</evidence>
<reference evidence="2" key="1">
    <citation type="submission" date="2022-10" db="EMBL/GenBank/DDBJ databases">
        <title>Description of Fervidibacillus gen. nov. in the family Fervidibacillaceae fam. nov. with two species, Fervidibacillus albus sp. nov., and Fervidibacillus halotolerans sp. nov., isolated from tidal flat sediments.</title>
        <authorList>
            <person name="Kwon K.K."/>
            <person name="Yang S.-H."/>
        </authorList>
    </citation>
    <scope>NUCLEOTIDE SEQUENCE</scope>
    <source>
        <strain evidence="2">JCM 19140</strain>
    </source>
</reference>
<name>A0AAE3IVP6_9BACI</name>
<keyword evidence="1" id="KW-1133">Transmembrane helix</keyword>
<sequence>MRSPLSLAIIYMILGIVFTYFAIQQVQMNGWGFFAFVLIFLATLDFGSGIRMLFLTLFQKRKK</sequence>
<evidence type="ECO:0000313" key="3">
    <source>
        <dbReference type="Proteomes" id="UP001209318"/>
    </source>
</evidence>
<evidence type="ECO:0000313" key="2">
    <source>
        <dbReference type="EMBL" id="MCU9615322.1"/>
    </source>
</evidence>
<keyword evidence="1" id="KW-0812">Transmembrane</keyword>
<keyword evidence="3" id="KW-1185">Reference proteome</keyword>
<accession>A0AAE3IVP6</accession>
<comment type="caution">
    <text evidence="2">The sequence shown here is derived from an EMBL/GenBank/DDBJ whole genome shotgun (WGS) entry which is preliminary data.</text>
</comment>
<dbReference type="RefSeq" id="WP_263074642.1">
    <property type="nucleotide sequence ID" value="NZ_JAOUSF010000009.1"/>
</dbReference>
<feature type="transmembrane region" description="Helical" evidence="1">
    <location>
        <begin position="7"/>
        <end position="27"/>
    </location>
</feature>
<organism evidence="2 3">
    <name type="scientific">Perspicuibacillus lycopersici</name>
    <dbReference type="NCBI Taxonomy" id="1325689"/>
    <lineage>
        <taxon>Bacteria</taxon>
        <taxon>Bacillati</taxon>
        <taxon>Bacillota</taxon>
        <taxon>Bacilli</taxon>
        <taxon>Bacillales</taxon>
        <taxon>Bacillaceae</taxon>
        <taxon>Perspicuibacillus</taxon>
    </lineage>
</organism>
<dbReference type="Proteomes" id="UP001209318">
    <property type="component" value="Unassembled WGS sequence"/>
</dbReference>